<organism evidence="3">
    <name type="scientific">Lygus hesperus</name>
    <name type="common">Western plant bug</name>
    <dbReference type="NCBI Taxonomy" id="30085"/>
    <lineage>
        <taxon>Eukaryota</taxon>
        <taxon>Metazoa</taxon>
        <taxon>Ecdysozoa</taxon>
        <taxon>Arthropoda</taxon>
        <taxon>Hexapoda</taxon>
        <taxon>Insecta</taxon>
        <taxon>Pterygota</taxon>
        <taxon>Neoptera</taxon>
        <taxon>Paraneoptera</taxon>
        <taxon>Hemiptera</taxon>
        <taxon>Heteroptera</taxon>
        <taxon>Panheteroptera</taxon>
        <taxon>Cimicomorpha</taxon>
        <taxon>Miridae</taxon>
        <taxon>Mirini</taxon>
        <taxon>Lygus</taxon>
    </lineage>
</organism>
<reference evidence="3" key="2">
    <citation type="submission" date="2014-07" db="EMBL/GenBank/DDBJ databases">
        <authorList>
            <person name="Hull J."/>
        </authorList>
    </citation>
    <scope>NUCLEOTIDE SEQUENCE</scope>
</reference>
<name>A0A0A9ZJB5_LYGHE</name>
<dbReference type="PANTHER" id="PTHR47331">
    <property type="entry name" value="PHD-TYPE DOMAIN-CONTAINING PROTEIN"/>
    <property type="match status" value="1"/>
</dbReference>
<dbReference type="InterPro" id="IPR040676">
    <property type="entry name" value="DUF5641"/>
</dbReference>
<evidence type="ECO:0000313" key="3">
    <source>
        <dbReference type="EMBL" id="JAG43400.1"/>
    </source>
</evidence>
<feature type="region of interest" description="Disordered" evidence="1">
    <location>
        <begin position="184"/>
        <end position="253"/>
    </location>
</feature>
<protein>
    <submittedName>
        <fullName evidence="3">Aprataxin</fullName>
    </submittedName>
</protein>
<dbReference type="AlphaFoldDB" id="A0A0A9ZJB5"/>
<evidence type="ECO:0000259" key="2">
    <source>
        <dbReference type="Pfam" id="PF18701"/>
    </source>
</evidence>
<feature type="non-terminal residue" evidence="3">
    <location>
        <position position="1"/>
    </location>
</feature>
<accession>A0A0A9ZJB5</accession>
<dbReference type="Pfam" id="PF18701">
    <property type="entry name" value="DUF5641"/>
    <property type="match status" value="1"/>
</dbReference>
<feature type="domain" description="DUF5641" evidence="2">
    <location>
        <begin position="80"/>
        <end position="179"/>
    </location>
</feature>
<feature type="compositionally biased region" description="Low complexity" evidence="1">
    <location>
        <begin position="215"/>
        <end position="224"/>
    </location>
</feature>
<evidence type="ECO:0000256" key="1">
    <source>
        <dbReference type="SAM" id="MobiDB-lite"/>
    </source>
</evidence>
<reference evidence="3" key="1">
    <citation type="journal article" date="2014" name="PLoS ONE">
        <title>Transcriptome-Based Identification of ABC Transporters in the Western Tarnished Plant Bug Lygus hesperus.</title>
        <authorList>
            <person name="Hull J.J."/>
            <person name="Chaney K."/>
            <person name="Geib S.M."/>
            <person name="Fabrick J.A."/>
            <person name="Brent C.S."/>
            <person name="Walsh D."/>
            <person name="Lavine L.C."/>
        </authorList>
    </citation>
    <scope>NUCLEOTIDE SEQUENCE</scope>
</reference>
<sequence>VKHCLRRTVDKILLTETQLQTVLKEIETVLNTRPLTTVSKELEHILTPADFLYPVTPITLKAPASSQGKLTVTKTALIDSWKKSRLAFEEFRKMFRDQYLTSLLERSSTTHRQPRVVAQHPPHVGDVVQVKDETCSRGHWRVGEISELITSSDGQVRTARVLLPSGNILTRSISHLYPLELDIDVPNDTQNSTTSPLSREESNSSSPLDPGNDGPASLPSALSPIPRTTNPVQDMHTESNSRPKRQAATAARAKLHEWTQHLLFCAASSHRDKEPAKSD</sequence>
<gene>
    <name evidence="3" type="primary">APTX_1</name>
    <name evidence="3" type="ORF">CM83_18165</name>
</gene>
<dbReference type="PANTHER" id="PTHR47331:SF2">
    <property type="match status" value="1"/>
</dbReference>
<dbReference type="EMBL" id="GBHO01000204">
    <property type="protein sequence ID" value="JAG43400.1"/>
    <property type="molecule type" value="Transcribed_RNA"/>
</dbReference>
<proteinExistence type="predicted"/>